<feature type="transmembrane region" description="Helical" evidence="1">
    <location>
        <begin position="74"/>
        <end position="92"/>
    </location>
</feature>
<keyword evidence="1" id="KW-0812">Transmembrane</keyword>
<evidence type="ECO:0000256" key="1">
    <source>
        <dbReference type="SAM" id="Phobius"/>
    </source>
</evidence>
<keyword evidence="1" id="KW-1133">Transmembrane helix</keyword>
<feature type="transmembrane region" description="Helical" evidence="1">
    <location>
        <begin position="129"/>
        <end position="148"/>
    </location>
</feature>
<organism evidence="2 3">
    <name type="scientific">Fusibacter paucivorans</name>
    <dbReference type="NCBI Taxonomy" id="76009"/>
    <lineage>
        <taxon>Bacteria</taxon>
        <taxon>Bacillati</taxon>
        <taxon>Bacillota</taxon>
        <taxon>Clostridia</taxon>
        <taxon>Eubacteriales</taxon>
        <taxon>Eubacteriales Family XII. Incertae Sedis</taxon>
        <taxon>Fusibacter</taxon>
    </lineage>
</organism>
<dbReference type="PANTHER" id="PTHR34821:SF2">
    <property type="entry name" value="INNER MEMBRANE PROTEIN YDCZ"/>
    <property type="match status" value="1"/>
</dbReference>
<dbReference type="EMBL" id="JAHBCL010000009">
    <property type="protein sequence ID" value="MBS7526310.1"/>
    <property type="molecule type" value="Genomic_DNA"/>
</dbReference>
<comment type="caution">
    <text evidence="2">The sequence shown here is derived from an EMBL/GenBank/DDBJ whole genome shotgun (WGS) entry which is preliminary data.</text>
</comment>
<dbReference type="Pfam" id="PF04657">
    <property type="entry name" value="DMT_YdcZ"/>
    <property type="match status" value="1"/>
</dbReference>
<proteinExistence type="predicted"/>
<gene>
    <name evidence="2" type="ORF">KHM83_06445</name>
</gene>
<protein>
    <submittedName>
        <fullName evidence="2">DMT family transporter</fullName>
    </submittedName>
</protein>
<sequence>MSYLYYLLSFVAGTAVAIQVGINSQLRQSIGNPVLSSLISFAVGTLSLAVIFFASILNKSYVIDRQTLFTGMPWWLFTGGLFGAFYIFMSIIAPQKIGFANMFSMVIFGQVLLSILFDHFGLFGNAVHALNPMRLIGLVLLIGGVYIIQKF</sequence>
<dbReference type="Proteomes" id="UP000746471">
    <property type="component" value="Unassembled WGS sequence"/>
</dbReference>
<name>A0ABS5PMB9_9FIRM</name>
<accession>A0ABS5PMB9</accession>
<feature type="transmembrane region" description="Helical" evidence="1">
    <location>
        <begin position="99"/>
        <end position="117"/>
    </location>
</feature>
<evidence type="ECO:0000313" key="2">
    <source>
        <dbReference type="EMBL" id="MBS7526310.1"/>
    </source>
</evidence>
<evidence type="ECO:0000313" key="3">
    <source>
        <dbReference type="Proteomes" id="UP000746471"/>
    </source>
</evidence>
<keyword evidence="3" id="KW-1185">Reference proteome</keyword>
<keyword evidence="1" id="KW-0472">Membrane</keyword>
<dbReference type="RefSeq" id="WP_213236126.1">
    <property type="nucleotide sequence ID" value="NZ_JAHBCL010000009.1"/>
</dbReference>
<feature type="transmembrane region" description="Helical" evidence="1">
    <location>
        <begin position="34"/>
        <end position="54"/>
    </location>
</feature>
<dbReference type="InterPro" id="IPR006750">
    <property type="entry name" value="YdcZ"/>
</dbReference>
<reference evidence="2 3" key="1">
    <citation type="submission" date="2021-05" db="EMBL/GenBank/DDBJ databases">
        <title>Fusibacter ferrireducens sp. nov., an anaerobic, sulfur- and Fe-reducing bacterium isolated from the mangrove sediment.</title>
        <authorList>
            <person name="Qiu D."/>
        </authorList>
    </citation>
    <scope>NUCLEOTIDE SEQUENCE [LARGE SCALE GENOMIC DNA]</scope>
    <source>
        <strain evidence="2 3">DSM 12116</strain>
    </source>
</reference>
<feature type="transmembrane region" description="Helical" evidence="1">
    <location>
        <begin position="6"/>
        <end position="22"/>
    </location>
</feature>
<dbReference type="PANTHER" id="PTHR34821">
    <property type="entry name" value="INNER MEMBRANE PROTEIN YDCZ"/>
    <property type="match status" value="1"/>
</dbReference>